<evidence type="ECO:0000256" key="1">
    <source>
        <dbReference type="ARBA" id="ARBA00009437"/>
    </source>
</evidence>
<dbReference type="EMBL" id="JAAKZI010000001">
    <property type="protein sequence ID" value="NGN82059.1"/>
    <property type="molecule type" value="Genomic_DNA"/>
</dbReference>
<dbReference type="InterPro" id="IPR036390">
    <property type="entry name" value="WH_DNA-bd_sf"/>
</dbReference>
<dbReference type="Pfam" id="PF00126">
    <property type="entry name" value="HTH_1"/>
    <property type="match status" value="1"/>
</dbReference>
<dbReference type="InterPro" id="IPR036388">
    <property type="entry name" value="WH-like_DNA-bd_sf"/>
</dbReference>
<organism evidence="6 7">
    <name type="scientific">Arthrobacter silviterrae</name>
    <dbReference type="NCBI Taxonomy" id="2026658"/>
    <lineage>
        <taxon>Bacteria</taxon>
        <taxon>Bacillati</taxon>
        <taxon>Actinomycetota</taxon>
        <taxon>Actinomycetes</taxon>
        <taxon>Micrococcales</taxon>
        <taxon>Micrococcaceae</taxon>
        <taxon>Arthrobacter</taxon>
    </lineage>
</organism>
<evidence type="ECO:0000256" key="3">
    <source>
        <dbReference type="ARBA" id="ARBA00023125"/>
    </source>
</evidence>
<keyword evidence="2" id="KW-0805">Transcription regulation</keyword>
<dbReference type="InterPro" id="IPR005119">
    <property type="entry name" value="LysR_subst-bd"/>
</dbReference>
<proteinExistence type="inferred from homology"/>
<name>A0ABX0D9Q0_9MICC</name>
<dbReference type="Gene3D" id="1.10.10.10">
    <property type="entry name" value="Winged helix-like DNA-binding domain superfamily/Winged helix DNA-binding domain"/>
    <property type="match status" value="1"/>
</dbReference>
<dbReference type="PROSITE" id="PS50931">
    <property type="entry name" value="HTH_LYSR"/>
    <property type="match status" value="1"/>
</dbReference>
<dbReference type="InterPro" id="IPR000847">
    <property type="entry name" value="LysR_HTH_N"/>
</dbReference>
<accession>A0ABX0D9Q0</accession>
<evidence type="ECO:0000259" key="5">
    <source>
        <dbReference type="PROSITE" id="PS50931"/>
    </source>
</evidence>
<dbReference type="PANTHER" id="PTHR30346:SF29">
    <property type="entry name" value="LYSR SUBSTRATE-BINDING"/>
    <property type="match status" value="1"/>
</dbReference>
<comment type="caution">
    <text evidence="6">The sequence shown here is derived from an EMBL/GenBank/DDBJ whole genome shotgun (WGS) entry which is preliminary data.</text>
</comment>
<dbReference type="CDD" id="cd05466">
    <property type="entry name" value="PBP2_LTTR_substrate"/>
    <property type="match status" value="1"/>
</dbReference>
<evidence type="ECO:0000313" key="7">
    <source>
        <dbReference type="Proteomes" id="UP000479226"/>
    </source>
</evidence>
<protein>
    <submittedName>
        <fullName evidence="6">LysR family transcriptional regulator</fullName>
    </submittedName>
</protein>
<keyword evidence="3" id="KW-0238">DNA-binding</keyword>
<evidence type="ECO:0000256" key="4">
    <source>
        <dbReference type="ARBA" id="ARBA00023163"/>
    </source>
</evidence>
<evidence type="ECO:0000256" key="2">
    <source>
        <dbReference type="ARBA" id="ARBA00023015"/>
    </source>
</evidence>
<reference evidence="6 7" key="1">
    <citation type="submission" date="2020-02" db="EMBL/GenBank/DDBJ databases">
        <title>Genome sequence of the type strain DSM 27180 of Arthrobacter silviterrae.</title>
        <authorList>
            <person name="Gao J."/>
            <person name="Sun J."/>
        </authorList>
    </citation>
    <scope>NUCLEOTIDE SEQUENCE [LARGE SCALE GENOMIC DNA]</scope>
    <source>
        <strain evidence="6 7">DSM 27180</strain>
    </source>
</reference>
<dbReference type="Pfam" id="PF03466">
    <property type="entry name" value="LysR_substrate"/>
    <property type="match status" value="1"/>
</dbReference>
<dbReference type="Proteomes" id="UP000479226">
    <property type="component" value="Unassembled WGS sequence"/>
</dbReference>
<dbReference type="Gene3D" id="3.40.190.10">
    <property type="entry name" value="Periplasmic binding protein-like II"/>
    <property type="match status" value="2"/>
</dbReference>
<dbReference type="SUPFAM" id="SSF53850">
    <property type="entry name" value="Periplasmic binding protein-like II"/>
    <property type="match status" value="1"/>
</dbReference>
<keyword evidence="7" id="KW-1185">Reference proteome</keyword>
<gene>
    <name evidence="6" type="ORF">G6N77_01075</name>
</gene>
<sequence>MELHQLQMLRELGELGSVKAVAETLSVTPSAVSQQISLLQRQVDTPLTRKDGRNLVLTEAGQVLADAGAEVINAMATAKAAIGAYQHDARGTVTVSGFHSAGQALFAPLVRRLASLRRDAGMRETPLADDGGGQGLAGGPGLGAGLAGSAGLAGGIGLTGGPGWAGAAVGVPRVRLSDEDVAQHDFPALTARYDLVLAHRMDHSPAWPESRVRVIPLAHEPLDIAVAAGHPLAAKASLSPEDVVAYPWVASRSGYSPADVLTAIGAVASRPVNVVHRINDYSTAAALVSTGDVIGLLPRYTASPALNPGVVLRPLTGISTRRRIDLLVRPENLKRASVTLVAQALQQVMAELAR</sequence>
<dbReference type="RefSeq" id="WP_165180138.1">
    <property type="nucleotide sequence ID" value="NZ_JAAKZI010000001.1"/>
</dbReference>
<evidence type="ECO:0000313" key="6">
    <source>
        <dbReference type="EMBL" id="NGN82059.1"/>
    </source>
</evidence>
<keyword evidence="4" id="KW-0804">Transcription</keyword>
<dbReference type="PANTHER" id="PTHR30346">
    <property type="entry name" value="TRANSCRIPTIONAL DUAL REGULATOR HCAR-RELATED"/>
    <property type="match status" value="1"/>
</dbReference>
<feature type="domain" description="HTH lysR-type" evidence="5">
    <location>
        <begin position="1"/>
        <end position="58"/>
    </location>
</feature>
<dbReference type="SUPFAM" id="SSF46785">
    <property type="entry name" value="Winged helix' DNA-binding domain"/>
    <property type="match status" value="1"/>
</dbReference>
<comment type="similarity">
    <text evidence="1">Belongs to the LysR transcriptional regulatory family.</text>
</comment>